<accession>A0A1H0JUW3</accession>
<dbReference type="PANTHER" id="PTHR33744:SF7">
    <property type="entry name" value="PUCR FAMILY TRANSCRIPTIONAL REGULATOR"/>
    <property type="match status" value="1"/>
</dbReference>
<dbReference type="Gene3D" id="1.10.10.2840">
    <property type="entry name" value="PucR C-terminal helix-turn-helix domain"/>
    <property type="match status" value="1"/>
</dbReference>
<keyword evidence="5" id="KW-1185">Reference proteome</keyword>
<proteinExistence type="inferred from homology"/>
<gene>
    <name evidence="4" type="ORF">SAMN05192558_103216</name>
</gene>
<dbReference type="InterPro" id="IPR025736">
    <property type="entry name" value="PucR_C-HTH_dom"/>
</dbReference>
<dbReference type="InterPro" id="IPR041522">
    <property type="entry name" value="CdaR_GGDEF"/>
</dbReference>
<evidence type="ECO:0000313" key="5">
    <source>
        <dbReference type="Proteomes" id="UP000199651"/>
    </source>
</evidence>
<dbReference type="PANTHER" id="PTHR33744">
    <property type="entry name" value="CARBOHYDRATE DIACID REGULATOR"/>
    <property type="match status" value="1"/>
</dbReference>
<dbReference type="GO" id="GO:0003677">
    <property type="term" value="F:DNA binding"/>
    <property type="evidence" value="ECO:0007669"/>
    <property type="project" value="UniProtKB-KW"/>
</dbReference>
<dbReference type="InterPro" id="IPR051448">
    <property type="entry name" value="CdaR-like_regulators"/>
</dbReference>
<evidence type="ECO:0000259" key="2">
    <source>
        <dbReference type="Pfam" id="PF13556"/>
    </source>
</evidence>
<dbReference type="Proteomes" id="UP000199651">
    <property type="component" value="Unassembled WGS sequence"/>
</dbReference>
<protein>
    <submittedName>
        <fullName evidence="4">DNA-binding transcriptional regulator, PucR family</fullName>
    </submittedName>
</protein>
<dbReference type="Pfam" id="PF13556">
    <property type="entry name" value="HTH_30"/>
    <property type="match status" value="1"/>
</dbReference>
<dbReference type="STRING" id="504798.SAMN05421871_102833"/>
<evidence type="ECO:0000256" key="1">
    <source>
        <dbReference type="ARBA" id="ARBA00006754"/>
    </source>
</evidence>
<evidence type="ECO:0000313" key="4">
    <source>
        <dbReference type="EMBL" id="SDO47211.1"/>
    </source>
</evidence>
<dbReference type="AlphaFoldDB" id="A0A1H0JUW3"/>
<organism evidence="4 5">
    <name type="scientific">Actinokineospora alba</name>
    <dbReference type="NCBI Taxonomy" id="504798"/>
    <lineage>
        <taxon>Bacteria</taxon>
        <taxon>Bacillati</taxon>
        <taxon>Actinomycetota</taxon>
        <taxon>Actinomycetes</taxon>
        <taxon>Pseudonocardiales</taxon>
        <taxon>Pseudonocardiaceae</taxon>
        <taxon>Actinokineospora</taxon>
    </lineage>
</organism>
<keyword evidence="4" id="KW-0238">DNA-binding</keyword>
<sequence length="422" mass="45080">MWTAKNDGKPPTGAERPDTKTVWECGEMSGASVGLSAETLEAVERASGKLASAAVAAMEAQFAWFVRMPADQRASVLLVAQSGVAGFAAWLRDPMEALRMTTDTFRGAPRDLSRWVSLRQTVEMVRVSLKIFEEMVPDLAANDEDRALLGEAVLRYGREVAFASAMSYASAAEARGAWDARLEALVVDGIVRGDAEESLLSRAAALGWDPGAQATVLVGNPPSDDPPTVVFEVRSRAARVSRPVLLGVQGSRLVVVLGGPTEDGADREVMGKMAEAFGEGAVVAGPTVASLAEAHRSSADALSGLRAVVAWREAPRPVRSTDLLPERALAGDPEAEFQLIDRIARPLEEAGGSLQETVEAYLSTGGVLETCARQLFVHPNTVRYRLRKATELTGRNANDPRDALVLRIALAVGRLSRARGLW</sequence>
<dbReference type="EMBL" id="FNJB01000003">
    <property type="protein sequence ID" value="SDO47211.1"/>
    <property type="molecule type" value="Genomic_DNA"/>
</dbReference>
<feature type="domain" description="PucR C-terminal helix-turn-helix" evidence="2">
    <location>
        <begin position="354"/>
        <end position="411"/>
    </location>
</feature>
<dbReference type="Pfam" id="PF17853">
    <property type="entry name" value="GGDEF_2"/>
    <property type="match status" value="1"/>
</dbReference>
<evidence type="ECO:0000259" key="3">
    <source>
        <dbReference type="Pfam" id="PF17853"/>
    </source>
</evidence>
<feature type="domain" description="CdaR GGDEF-like" evidence="3">
    <location>
        <begin position="193"/>
        <end position="307"/>
    </location>
</feature>
<reference evidence="5" key="1">
    <citation type="submission" date="2016-10" db="EMBL/GenBank/DDBJ databases">
        <authorList>
            <person name="Varghese N."/>
            <person name="Submissions S."/>
        </authorList>
    </citation>
    <scope>NUCLEOTIDE SEQUENCE [LARGE SCALE GENOMIC DNA]</scope>
    <source>
        <strain evidence="5">IBRC-M 10655</strain>
    </source>
</reference>
<name>A0A1H0JUW3_9PSEU</name>
<comment type="similarity">
    <text evidence="1">Belongs to the CdaR family.</text>
</comment>
<dbReference type="InterPro" id="IPR042070">
    <property type="entry name" value="PucR_C-HTH_sf"/>
</dbReference>